<dbReference type="GO" id="GO:0000155">
    <property type="term" value="F:phosphorelay sensor kinase activity"/>
    <property type="evidence" value="ECO:0007669"/>
    <property type="project" value="InterPro"/>
</dbReference>
<feature type="domain" description="Histidine kinase" evidence="12">
    <location>
        <begin position="126"/>
        <end position="332"/>
    </location>
</feature>
<evidence type="ECO:0000256" key="11">
    <source>
        <dbReference type="SAM" id="Phobius"/>
    </source>
</evidence>
<evidence type="ECO:0000256" key="9">
    <source>
        <dbReference type="ARBA" id="ARBA00022989"/>
    </source>
</evidence>
<dbReference type="SMART" id="SM00387">
    <property type="entry name" value="HATPase_c"/>
    <property type="match status" value="1"/>
</dbReference>
<dbReference type="EMBL" id="VSSQ01001607">
    <property type="protein sequence ID" value="MPM09754.1"/>
    <property type="molecule type" value="Genomic_DNA"/>
</dbReference>
<keyword evidence="4" id="KW-1003">Cell membrane</keyword>
<reference evidence="13" key="1">
    <citation type="submission" date="2019-08" db="EMBL/GenBank/DDBJ databases">
        <authorList>
            <person name="Kucharzyk K."/>
            <person name="Murdoch R.W."/>
            <person name="Higgins S."/>
            <person name="Loffler F."/>
        </authorList>
    </citation>
    <scope>NUCLEOTIDE SEQUENCE</scope>
</reference>
<comment type="caution">
    <text evidence="13">The sequence shown here is derived from an EMBL/GenBank/DDBJ whole genome shotgun (WGS) entry which is preliminary data.</text>
</comment>
<comment type="subcellular location">
    <subcellularLocation>
        <location evidence="2">Cell membrane</location>
        <topology evidence="2">Multi-pass membrane protein</topology>
    </subcellularLocation>
</comment>
<evidence type="ECO:0000256" key="2">
    <source>
        <dbReference type="ARBA" id="ARBA00004651"/>
    </source>
</evidence>
<sequence length="337" mass="39184">MSLKDYLKDRFLFLLINFILFIIICLIMLLINVNSNIIILVFSIWFFPLFSFIITEFIKTNKFYKDLNNTMENLDEKYLISEIIKEPDFIEGKTAYNILKETNKAMHEHVKKYKDMQSEYREYIETWVHEIKTPISSTRLIIENNENKVTTSIDYEIRKIEDYIEQVLYYSKSNNVSKDYIIKEISLASVVRNTIKKNSRDFINRRISVDMDSVEGNIYCDSKWLEFILNQIIGNSIKYSIENEGRIKVYTTLNENNIILTIEDNGIGIINKDINRVFEKGFTGDNGRKLGKSTGIGLYLCKKLCDQLGLGLSLTSKLGKGTKVSIVFPIGKVNLIN</sequence>
<evidence type="ECO:0000256" key="3">
    <source>
        <dbReference type="ARBA" id="ARBA00012438"/>
    </source>
</evidence>
<evidence type="ECO:0000256" key="6">
    <source>
        <dbReference type="ARBA" id="ARBA00022679"/>
    </source>
</evidence>
<comment type="catalytic activity">
    <reaction evidence="1">
        <text>ATP + protein L-histidine = ADP + protein N-phospho-L-histidine.</text>
        <dbReference type="EC" id="2.7.13.3"/>
    </reaction>
</comment>
<evidence type="ECO:0000256" key="10">
    <source>
        <dbReference type="ARBA" id="ARBA00023136"/>
    </source>
</evidence>
<dbReference type="InterPro" id="IPR036890">
    <property type="entry name" value="HATPase_C_sf"/>
</dbReference>
<dbReference type="SUPFAM" id="SSF55874">
    <property type="entry name" value="ATPase domain of HSP90 chaperone/DNA topoisomerase II/histidine kinase"/>
    <property type="match status" value="1"/>
</dbReference>
<dbReference type="SUPFAM" id="SSF47384">
    <property type="entry name" value="Homodimeric domain of signal transducing histidine kinase"/>
    <property type="match status" value="1"/>
</dbReference>
<accession>A0A644X6H1</accession>
<protein>
    <recommendedName>
        <fullName evidence="3">histidine kinase</fullName>
        <ecNumber evidence="3">2.7.13.3</ecNumber>
    </recommendedName>
</protein>
<keyword evidence="7 11" id="KW-0812">Transmembrane</keyword>
<dbReference type="InterPro" id="IPR036097">
    <property type="entry name" value="HisK_dim/P_sf"/>
</dbReference>
<evidence type="ECO:0000256" key="8">
    <source>
        <dbReference type="ARBA" id="ARBA00022777"/>
    </source>
</evidence>
<keyword evidence="10 11" id="KW-0472">Membrane</keyword>
<name>A0A644X6H1_9ZZZZ</name>
<dbReference type="InterPro" id="IPR005467">
    <property type="entry name" value="His_kinase_dom"/>
</dbReference>
<dbReference type="CDD" id="cd00082">
    <property type="entry name" value="HisKA"/>
    <property type="match status" value="1"/>
</dbReference>
<keyword evidence="8 13" id="KW-0418">Kinase</keyword>
<dbReference type="Gene3D" id="3.30.565.10">
    <property type="entry name" value="Histidine kinase-like ATPase, C-terminal domain"/>
    <property type="match status" value="1"/>
</dbReference>
<dbReference type="InterPro" id="IPR004358">
    <property type="entry name" value="Sig_transdc_His_kin-like_C"/>
</dbReference>
<dbReference type="InterPro" id="IPR003594">
    <property type="entry name" value="HATPase_dom"/>
</dbReference>
<evidence type="ECO:0000256" key="5">
    <source>
        <dbReference type="ARBA" id="ARBA00022553"/>
    </source>
</evidence>
<evidence type="ECO:0000313" key="13">
    <source>
        <dbReference type="EMBL" id="MPM09754.1"/>
    </source>
</evidence>
<dbReference type="AlphaFoldDB" id="A0A644X6H1"/>
<dbReference type="Pfam" id="PF02518">
    <property type="entry name" value="HATPase_c"/>
    <property type="match status" value="1"/>
</dbReference>
<keyword evidence="9 11" id="KW-1133">Transmembrane helix</keyword>
<feature type="transmembrane region" description="Helical" evidence="11">
    <location>
        <begin position="12"/>
        <end position="31"/>
    </location>
</feature>
<feature type="transmembrane region" description="Helical" evidence="11">
    <location>
        <begin position="37"/>
        <end position="58"/>
    </location>
</feature>
<evidence type="ECO:0000256" key="1">
    <source>
        <dbReference type="ARBA" id="ARBA00000085"/>
    </source>
</evidence>
<dbReference type="PROSITE" id="PS50109">
    <property type="entry name" value="HIS_KIN"/>
    <property type="match status" value="1"/>
</dbReference>
<proteinExistence type="predicted"/>
<gene>
    <name evidence="13" type="primary">graS_5</name>
    <name evidence="13" type="ORF">SDC9_56077</name>
</gene>
<evidence type="ECO:0000256" key="7">
    <source>
        <dbReference type="ARBA" id="ARBA00022692"/>
    </source>
</evidence>
<dbReference type="InterPro" id="IPR003661">
    <property type="entry name" value="HisK_dim/P_dom"/>
</dbReference>
<dbReference type="GO" id="GO:0005886">
    <property type="term" value="C:plasma membrane"/>
    <property type="evidence" value="ECO:0007669"/>
    <property type="project" value="UniProtKB-SubCell"/>
</dbReference>
<dbReference type="EC" id="2.7.13.3" evidence="3"/>
<dbReference type="GO" id="GO:0004721">
    <property type="term" value="F:phosphoprotein phosphatase activity"/>
    <property type="evidence" value="ECO:0007669"/>
    <property type="project" value="TreeGrafter"/>
</dbReference>
<dbReference type="InterPro" id="IPR050351">
    <property type="entry name" value="BphY/WalK/GraS-like"/>
</dbReference>
<dbReference type="PANTHER" id="PTHR45453">
    <property type="entry name" value="PHOSPHATE REGULON SENSOR PROTEIN PHOR"/>
    <property type="match status" value="1"/>
</dbReference>
<evidence type="ECO:0000259" key="12">
    <source>
        <dbReference type="PROSITE" id="PS50109"/>
    </source>
</evidence>
<evidence type="ECO:0000256" key="4">
    <source>
        <dbReference type="ARBA" id="ARBA00022475"/>
    </source>
</evidence>
<dbReference type="PRINTS" id="PR00344">
    <property type="entry name" value="BCTRLSENSOR"/>
</dbReference>
<dbReference type="GO" id="GO:0016036">
    <property type="term" value="P:cellular response to phosphate starvation"/>
    <property type="evidence" value="ECO:0007669"/>
    <property type="project" value="TreeGrafter"/>
</dbReference>
<keyword evidence="6 13" id="KW-0808">Transferase</keyword>
<dbReference type="PANTHER" id="PTHR45453:SF2">
    <property type="entry name" value="HISTIDINE KINASE"/>
    <property type="match status" value="1"/>
</dbReference>
<keyword evidence="5" id="KW-0597">Phosphoprotein</keyword>
<organism evidence="13">
    <name type="scientific">bioreactor metagenome</name>
    <dbReference type="NCBI Taxonomy" id="1076179"/>
    <lineage>
        <taxon>unclassified sequences</taxon>
        <taxon>metagenomes</taxon>
        <taxon>ecological metagenomes</taxon>
    </lineage>
</organism>